<feature type="compositionally biased region" description="Polar residues" evidence="1">
    <location>
        <begin position="29"/>
        <end position="51"/>
    </location>
</feature>
<sequence>IDEQNRTATPPFHSSTELRFGSSLVLGRSGTSTTANSTISSPTSVGTNFQQSSSGHGSSGGNSSSSCMRSSGGADDPQLASQVALRRRAQQQAETRQVGSISFDSAVTTMANVPSSTAAVVVELQDLLAAVQEQADKAWKYAALIEAATEVSLMRDAQLEAQAVWKSQVGAGLSGLMADQQQARNIVLNRSTLLAASLDKQLTSLGSQQTAFDEAAAQLSELITFTEAQAEHTAYDTMIIEE</sequence>
<feature type="region of interest" description="Disordered" evidence="1">
    <location>
        <begin position="29"/>
        <end position="98"/>
    </location>
</feature>
<evidence type="ECO:0008006" key="4">
    <source>
        <dbReference type="Google" id="ProtNLM"/>
    </source>
</evidence>
<organism evidence="2 3">
    <name type="scientific">Volvox africanus</name>
    <dbReference type="NCBI Taxonomy" id="51714"/>
    <lineage>
        <taxon>Eukaryota</taxon>
        <taxon>Viridiplantae</taxon>
        <taxon>Chlorophyta</taxon>
        <taxon>core chlorophytes</taxon>
        <taxon>Chlorophyceae</taxon>
        <taxon>CS clade</taxon>
        <taxon>Chlamydomonadales</taxon>
        <taxon>Volvocaceae</taxon>
        <taxon>Volvox</taxon>
    </lineage>
</organism>
<gene>
    <name evidence="2" type="ORF">VaNZ11_002192</name>
</gene>
<feature type="non-terminal residue" evidence="2">
    <location>
        <position position="1"/>
    </location>
</feature>
<name>A0ABQ5RRF4_9CHLO</name>
<evidence type="ECO:0000313" key="3">
    <source>
        <dbReference type="Proteomes" id="UP001165090"/>
    </source>
</evidence>
<feature type="compositionally biased region" description="Low complexity" evidence="1">
    <location>
        <begin position="52"/>
        <end position="97"/>
    </location>
</feature>
<protein>
    <recommendedName>
        <fullName evidence="4">Biogenesis of lysosome-related organelles complex 1 subunit 1</fullName>
    </recommendedName>
</protein>
<feature type="region of interest" description="Disordered" evidence="1">
    <location>
        <begin position="1"/>
        <end position="20"/>
    </location>
</feature>
<evidence type="ECO:0000256" key="1">
    <source>
        <dbReference type="SAM" id="MobiDB-lite"/>
    </source>
</evidence>
<reference evidence="2 3" key="1">
    <citation type="journal article" date="2023" name="IScience">
        <title>Expanded male sex-determining region conserved during the evolution of homothallism in the green alga Volvox.</title>
        <authorList>
            <person name="Yamamoto K."/>
            <person name="Matsuzaki R."/>
            <person name="Mahakham W."/>
            <person name="Heman W."/>
            <person name="Sekimoto H."/>
            <person name="Kawachi M."/>
            <person name="Minakuchi Y."/>
            <person name="Toyoda A."/>
            <person name="Nozaki H."/>
        </authorList>
    </citation>
    <scope>NUCLEOTIDE SEQUENCE [LARGE SCALE GENOMIC DNA]</scope>
    <source>
        <strain evidence="2 3">NIES-4468</strain>
    </source>
</reference>
<feature type="compositionally biased region" description="Polar residues" evidence="1">
    <location>
        <begin position="1"/>
        <end position="17"/>
    </location>
</feature>
<feature type="non-terminal residue" evidence="2">
    <location>
        <position position="242"/>
    </location>
</feature>
<comment type="caution">
    <text evidence="2">The sequence shown here is derived from an EMBL/GenBank/DDBJ whole genome shotgun (WGS) entry which is preliminary data.</text>
</comment>
<dbReference type="Proteomes" id="UP001165090">
    <property type="component" value="Unassembled WGS sequence"/>
</dbReference>
<keyword evidence="3" id="KW-1185">Reference proteome</keyword>
<proteinExistence type="predicted"/>
<accession>A0ABQ5RRF4</accession>
<evidence type="ECO:0000313" key="2">
    <source>
        <dbReference type="EMBL" id="GLI60152.1"/>
    </source>
</evidence>
<dbReference type="EMBL" id="BSDZ01000005">
    <property type="protein sequence ID" value="GLI60152.1"/>
    <property type="molecule type" value="Genomic_DNA"/>
</dbReference>